<organism evidence="7 8">
    <name type="scientific">Nitrospira moscoviensis</name>
    <dbReference type="NCBI Taxonomy" id="42253"/>
    <lineage>
        <taxon>Bacteria</taxon>
        <taxon>Pseudomonadati</taxon>
        <taxon>Nitrospirota</taxon>
        <taxon>Nitrospiria</taxon>
        <taxon>Nitrospirales</taxon>
        <taxon>Nitrospiraceae</taxon>
        <taxon>Nitrospira</taxon>
    </lineage>
</organism>
<keyword evidence="4 5" id="KW-0472">Membrane</keyword>
<evidence type="ECO:0000256" key="3">
    <source>
        <dbReference type="ARBA" id="ARBA00022989"/>
    </source>
</evidence>
<feature type="domain" description="TMEM205-like" evidence="6">
    <location>
        <begin position="22"/>
        <end position="125"/>
    </location>
</feature>
<keyword evidence="8" id="KW-1185">Reference proteome</keyword>
<dbReference type="KEGG" id="nmv:NITMOv2_3981"/>
<comment type="subcellular location">
    <subcellularLocation>
        <location evidence="1">Membrane</location>
    </subcellularLocation>
</comment>
<evidence type="ECO:0000256" key="2">
    <source>
        <dbReference type="ARBA" id="ARBA00022692"/>
    </source>
</evidence>
<dbReference type="GO" id="GO:0016020">
    <property type="term" value="C:membrane"/>
    <property type="evidence" value="ECO:0007669"/>
    <property type="project" value="UniProtKB-SubCell"/>
</dbReference>
<dbReference type="AlphaFoldDB" id="A0A0K2GHD1"/>
<dbReference type="EMBL" id="CP011801">
    <property type="protein sequence ID" value="ALA60365.1"/>
    <property type="molecule type" value="Genomic_DNA"/>
</dbReference>
<evidence type="ECO:0000313" key="8">
    <source>
        <dbReference type="Proteomes" id="UP000069205"/>
    </source>
</evidence>
<gene>
    <name evidence="7" type="ORF">NITMOv2_3981</name>
</gene>
<feature type="transmembrane region" description="Helical" evidence="5">
    <location>
        <begin position="100"/>
        <end position="118"/>
    </location>
</feature>
<evidence type="ECO:0000256" key="1">
    <source>
        <dbReference type="ARBA" id="ARBA00004370"/>
    </source>
</evidence>
<accession>A0A0K2GHD1</accession>
<dbReference type="PATRIC" id="fig|42253.5.peg.3926"/>
<keyword evidence="3 5" id="KW-1133">Transmembrane helix</keyword>
<keyword evidence="2 5" id="KW-0812">Transmembrane</keyword>
<dbReference type="STRING" id="42253.NITMOv2_3981"/>
<dbReference type="Pfam" id="PF13664">
    <property type="entry name" value="DUF4149"/>
    <property type="match status" value="1"/>
</dbReference>
<evidence type="ECO:0000259" key="6">
    <source>
        <dbReference type="Pfam" id="PF13664"/>
    </source>
</evidence>
<evidence type="ECO:0000256" key="5">
    <source>
        <dbReference type="SAM" id="Phobius"/>
    </source>
</evidence>
<name>A0A0K2GHD1_NITMO</name>
<evidence type="ECO:0000256" key="4">
    <source>
        <dbReference type="ARBA" id="ARBA00023136"/>
    </source>
</evidence>
<reference evidence="7 8" key="1">
    <citation type="journal article" date="2015" name="Proc. Natl. Acad. Sci. U.S.A.">
        <title>Expanded metabolic versatility of ubiquitous nitrite-oxidizing bacteria from the genus Nitrospira.</title>
        <authorList>
            <person name="Koch H."/>
            <person name="Lucker S."/>
            <person name="Albertsen M."/>
            <person name="Kitzinger K."/>
            <person name="Herbold C."/>
            <person name="Spieck E."/>
            <person name="Nielsen P.H."/>
            <person name="Wagner M."/>
            <person name="Daims H."/>
        </authorList>
    </citation>
    <scope>NUCLEOTIDE SEQUENCE [LARGE SCALE GENOMIC DNA]</scope>
    <source>
        <strain evidence="7 8">NSP M-1</strain>
    </source>
</reference>
<feature type="transmembrane region" description="Helical" evidence="5">
    <location>
        <begin position="61"/>
        <end position="80"/>
    </location>
</feature>
<evidence type="ECO:0000313" key="7">
    <source>
        <dbReference type="EMBL" id="ALA60365.1"/>
    </source>
</evidence>
<feature type="transmembrane region" description="Helical" evidence="5">
    <location>
        <begin position="146"/>
        <end position="166"/>
    </location>
</feature>
<proteinExistence type="predicted"/>
<feature type="transmembrane region" description="Helical" evidence="5">
    <location>
        <begin position="16"/>
        <end position="41"/>
    </location>
</feature>
<protein>
    <recommendedName>
        <fullName evidence="6">TMEM205-like domain-containing protein</fullName>
    </recommendedName>
</protein>
<dbReference type="InterPro" id="IPR025423">
    <property type="entry name" value="TMEM205-like"/>
</dbReference>
<sequence>MIGSDRLVSFFHLLLLWLHLIAAITWIGGMVFLSAVLAPLVRQRKAAPEFMALFRTAALRFRLVVYGAIALLLGTGPLLLHERGLSLFDPHRWPTVLRVKLGLVVVLLILTVVHDLILGPRMRTISAISDAARSPWERTLMRTSAWLPRLSLLVALAVLWAAAALARS</sequence>
<dbReference type="Proteomes" id="UP000069205">
    <property type="component" value="Chromosome"/>
</dbReference>